<keyword evidence="3" id="KW-1185">Reference proteome</keyword>
<dbReference type="AlphaFoldDB" id="A0A2A2SCP4"/>
<name>A0A2A2SCP4_9SPHN</name>
<gene>
    <name evidence="2" type="ORF">CKY28_13295</name>
</gene>
<dbReference type="Proteomes" id="UP000218151">
    <property type="component" value="Unassembled WGS sequence"/>
</dbReference>
<evidence type="ECO:0000313" key="3">
    <source>
        <dbReference type="Proteomes" id="UP000218151"/>
    </source>
</evidence>
<evidence type="ECO:0000256" key="1">
    <source>
        <dbReference type="SAM" id="MobiDB-lite"/>
    </source>
</evidence>
<dbReference type="EMBL" id="NSLI01000004">
    <property type="protein sequence ID" value="PAX07026.1"/>
    <property type="molecule type" value="Genomic_DNA"/>
</dbReference>
<proteinExistence type="predicted"/>
<comment type="caution">
    <text evidence="2">The sequence shown here is derived from an EMBL/GenBank/DDBJ whole genome shotgun (WGS) entry which is preliminary data.</text>
</comment>
<protein>
    <submittedName>
        <fullName evidence="2">Uncharacterized protein</fullName>
    </submittedName>
</protein>
<organism evidence="2 3">
    <name type="scientific">Sphingomonas lenta</name>
    <dbReference type="NCBI Taxonomy" id="1141887"/>
    <lineage>
        <taxon>Bacteria</taxon>
        <taxon>Pseudomonadati</taxon>
        <taxon>Pseudomonadota</taxon>
        <taxon>Alphaproteobacteria</taxon>
        <taxon>Sphingomonadales</taxon>
        <taxon>Sphingomonadaceae</taxon>
        <taxon>Sphingomonas</taxon>
    </lineage>
</organism>
<feature type="region of interest" description="Disordered" evidence="1">
    <location>
        <begin position="15"/>
        <end position="42"/>
    </location>
</feature>
<evidence type="ECO:0000313" key="2">
    <source>
        <dbReference type="EMBL" id="PAX07026.1"/>
    </source>
</evidence>
<accession>A0A2A2SCP4</accession>
<reference evidence="3" key="1">
    <citation type="submission" date="2017-09" db="EMBL/GenBank/DDBJ databases">
        <authorList>
            <person name="Feng G."/>
            <person name="Zhu H."/>
        </authorList>
    </citation>
    <scope>NUCLEOTIDE SEQUENCE [LARGE SCALE GENOMIC DNA]</scope>
    <source>
        <strain evidence="3">1PNM-20</strain>
    </source>
</reference>
<sequence length="108" mass="11373">MLALAACAQQDAVADPERDQVVEAAAGPTAPSEAQRRIRELPRGQRDAVLLRAVTDGGAPCQGVIESERRPDVNGSPVFFARCSDGPLYGVAIDVDGMARVTRLDRGG</sequence>